<proteinExistence type="predicted"/>
<name>A0A1G7B3X6_9BACT</name>
<dbReference type="AlphaFoldDB" id="A0A1G7B3X6"/>
<gene>
    <name evidence="1" type="ORF">SAMN05661003_10522</name>
</gene>
<reference evidence="2" key="1">
    <citation type="submission" date="2016-10" db="EMBL/GenBank/DDBJ databases">
        <authorList>
            <person name="Varghese N."/>
            <person name="Submissions S."/>
        </authorList>
    </citation>
    <scope>NUCLEOTIDE SEQUENCE [LARGE SCALE GENOMIC DNA]</scope>
    <source>
        <strain evidence="2">DSM 8987</strain>
    </source>
</reference>
<evidence type="ECO:0000313" key="1">
    <source>
        <dbReference type="EMBL" id="SDE20996.1"/>
    </source>
</evidence>
<dbReference type="OrthoDB" id="8396599at2"/>
<evidence type="ECO:0000313" key="2">
    <source>
        <dbReference type="Proteomes" id="UP000243205"/>
    </source>
</evidence>
<sequence length="156" mass="15997">MKALCEQFKIVEAIAPQAGGSAVDGDYVSLKHCTRAIVAVSLTQGNAATVALTLEKATAVDGTGSTAITTAAKLWANEDTAAGDTLTRQTDAVAFTTSAAVKNKQVIFEIDPVTLGDGYDCICVKAGASNAANIVQATYLLEGRYQQAAPPSATVD</sequence>
<keyword evidence="2" id="KW-1185">Reference proteome</keyword>
<organism evidence="1 2">
    <name type="scientific">Desulfuromonas thiophila</name>
    <dbReference type="NCBI Taxonomy" id="57664"/>
    <lineage>
        <taxon>Bacteria</taxon>
        <taxon>Pseudomonadati</taxon>
        <taxon>Thermodesulfobacteriota</taxon>
        <taxon>Desulfuromonadia</taxon>
        <taxon>Desulfuromonadales</taxon>
        <taxon>Desulfuromonadaceae</taxon>
        <taxon>Desulfuromonas</taxon>
    </lineage>
</organism>
<protein>
    <submittedName>
        <fullName evidence="1">Uncharacterized protein</fullName>
    </submittedName>
</protein>
<dbReference type="EMBL" id="FNAQ01000005">
    <property type="protein sequence ID" value="SDE20996.1"/>
    <property type="molecule type" value="Genomic_DNA"/>
</dbReference>
<dbReference type="STRING" id="57664.SAMN05661003_10522"/>
<accession>A0A1G7B3X6</accession>
<dbReference type="RefSeq" id="WP_092077520.1">
    <property type="nucleotide sequence ID" value="NZ_FNAQ01000005.1"/>
</dbReference>
<dbReference type="Proteomes" id="UP000243205">
    <property type="component" value="Unassembled WGS sequence"/>
</dbReference>